<sequence length="86" mass="10392">MSGKYNNLVERAFSGRKELRERRLEYDDFVQRSAVDKMAELIEKRLDRIKTYIDDTKVAEPKFFNSIKCMETSRLSRRRSKAARWR</sequence>
<feature type="domain" description="DUF1204" evidence="1">
    <location>
        <begin position="3"/>
        <end position="65"/>
    </location>
</feature>
<accession>A0A5S9XUC0</accession>
<evidence type="ECO:0000313" key="2">
    <source>
        <dbReference type="EMBL" id="CAA0395958.1"/>
    </source>
</evidence>
<evidence type="ECO:0000259" key="1">
    <source>
        <dbReference type="Pfam" id="PF06721"/>
    </source>
</evidence>
<proteinExistence type="predicted"/>
<dbReference type="InterPro" id="IPR009596">
    <property type="entry name" value="DUF1204"/>
</dbReference>
<reference evidence="2 3" key="1">
    <citation type="submission" date="2019-12" db="EMBL/GenBank/DDBJ databases">
        <authorList>
            <person name="Jiao W.-B."/>
            <person name="Schneeberger K."/>
        </authorList>
    </citation>
    <scope>NUCLEOTIDE SEQUENCE [LARGE SCALE GENOMIC DNA]</scope>
    <source>
        <strain evidence="3">cv. C24</strain>
    </source>
</reference>
<dbReference type="AlphaFoldDB" id="A0A5S9XUC0"/>
<name>A0A5S9XUC0_ARATH</name>
<gene>
    <name evidence="2" type="ORF">C24_LOCUS18694</name>
</gene>
<dbReference type="EMBL" id="CACSHJ010000095">
    <property type="protein sequence ID" value="CAA0395958.1"/>
    <property type="molecule type" value="Genomic_DNA"/>
</dbReference>
<dbReference type="Pfam" id="PF06721">
    <property type="entry name" value="DUF1204"/>
    <property type="match status" value="1"/>
</dbReference>
<evidence type="ECO:0000313" key="3">
    <source>
        <dbReference type="Proteomes" id="UP000434276"/>
    </source>
</evidence>
<dbReference type="Proteomes" id="UP000434276">
    <property type="component" value="Unassembled WGS sequence"/>
</dbReference>
<protein>
    <recommendedName>
        <fullName evidence="1">DUF1204 domain-containing protein</fullName>
    </recommendedName>
</protein>
<organism evidence="2 3">
    <name type="scientific">Arabidopsis thaliana</name>
    <name type="common">Mouse-ear cress</name>
    <dbReference type="NCBI Taxonomy" id="3702"/>
    <lineage>
        <taxon>Eukaryota</taxon>
        <taxon>Viridiplantae</taxon>
        <taxon>Streptophyta</taxon>
        <taxon>Embryophyta</taxon>
        <taxon>Tracheophyta</taxon>
        <taxon>Spermatophyta</taxon>
        <taxon>Magnoliopsida</taxon>
        <taxon>eudicotyledons</taxon>
        <taxon>Gunneridae</taxon>
        <taxon>Pentapetalae</taxon>
        <taxon>rosids</taxon>
        <taxon>malvids</taxon>
        <taxon>Brassicales</taxon>
        <taxon>Brassicaceae</taxon>
        <taxon>Camelineae</taxon>
        <taxon>Arabidopsis</taxon>
    </lineage>
</organism>